<dbReference type="EMBL" id="AMCI01002741">
    <property type="protein sequence ID" value="EJX01976.1"/>
    <property type="molecule type" value="Genomic_DNA"/>
</dbReference>
<name>J9CPB2_9ZZZZ</name>
<dbReference type="AlphaFoldDB" id="J9CPB2"/>
<comment type="caution">
    <text evidence="1">The sequence shown here is derived from an EMBL/GenBank/DDBJ whole genome shotgun (WGS) entry which is preliminary data.</text>
</comment>
<proteinExistence type="predicted"/>
<evidence type="ECO:0000313" key="1">
    <source>
        <dbReference type="EMBL" id="EJX01976.1"/>
    </source>
</evidence>
<sequence length="49" mass="5176">MLASFLKSSAILASTANTKFTPLSLAFCINSKARSSLSSSQMDMPILPP</sequence>
<organism evidence="1">
    <name type="scientific">gut metagenome</name>
    <dbReference type="NCBI Taxonomy" id="749906"/>
    <lineage>
        <taxon>unclassified sequences</taxon>
        <taxon>metagenomes</taxon>
        <taxon>organismal metagenomes</taxon>
    </lineage>
</organism>
<gene>
    <name evidence="1" type="ORF">EVA_09919</name>
</gene>
<reference evidence="1" key="1">
    <citation type="journal article" date="2012" name="PLoS ONE">
        <title>Gene sets for utilization of primary and secondary nutrition supplies in the distal gut of endangered iberian lynx.</title>
        <authorList>
            <person name="Alcaide M."/>
            <person name="Messina E."/>
            <person name="Richter M."/>
            <person name="Bargiela R."/>
            <person name="Peplies J."/>
            <person name="Huws S.A."/>
            <person name="Newbold C.J."/>
            <person name="Golyshin P.N."/>
            <person name="Simon M.A."/>
            <person name="Lopez G."/>
            <person name="Yakimov M.M."/>
            <person name="Ferrer M."/>
        </authorList>
    </citation>
    <scope>NUCLEOTIDE SEQUENCE</scope>
</reference>
<protein>
    <submittedName>
        <fullName evidence="1">Uncharacterized protein</fullName>
    </submittedName>
</protein>
<accession>J9CPB2</accession>